<reference evidence="5 6" key="1">
    <citation type="submission" date="2020-04" db="EMBL/GenBank/DDBJ databases">
        <authorList>
            <person name="Wallbank WR R."/>
            <person name="Pardo Diaz C."/>
            <person name="Kozak K."/>
            <person name="Martin S."/>
            <person name="Jiggins C."/>
            <person name="Moest M."/>
            <person name="Warren A I."/>
            <person name="Byers J.R.P. K."/>
            <person name="Montejo-Kovacevich G."/>
            <person name="Yen C E."/>
        </authorList>
    </citation>
    <scope>NUCLEOTIDE SEQUENCE [LARGE SCALE GENOMIC DNA]</scope>
</reference>
<dbReference type="InterPro" id="IPR036645">
    <property type="entry name" value="Elafin-like_sf"/>
</dbReference>
<evidence type="ECO:0000259" key="2">
    <source>
        <dbReference type="Pfam" id="PF00095"/>
    </source>
</evidence>
<name>A0A8S0ZAP0_ARCPL</name>
<keyword evidence="5" id="KW-1185">Reference proteome</keyword>
<dbReference type="GO" id="GO:0030414">
    <property type="term" value="F:peptidase inhibitor activity"/>
    <property type="evidence" value="ECO:0007669"/>
    <property type="project" value="InterPro"/>
</dbReference>
<dbReference type="SUPFAM" id="SSF57256">
    <property type="entry name" value="Elafin-like"/>
    <property type="match status" value="1"/>
</dbReference>
<dbReference type="Pfam" id="PF00095">
    <property type="entry name" value="WAP"/>
    <property type="match status" value="1"/>
</dbReference>
<organism evidence="3 6">
    <name type="scientific">Arctia plantaginis</name>
    <name type="common">Wood tiger moth</name>
    <name type="synonym">Phalaena plantaginis</name>
    <dbReference type="NCBI Taxonomy" id="874455"/>
    <lineage>
        <taxon>Eukaryota</taxon>
        <taxon>Metazoa</taxon>
        <taxon>Ecdysozoa</taxon>
        <taxon>Arthropoda</taxon>
        <taxon>Hexapoda</taxon>
        <taxon>Insecta</taxon>
        <taxon>Pterygota</taxon>
        <taxon>Neoptera</taxon>
        <taxon>Endopterygota</taxon>
        <taxon>Lepidoptera</taxon>
        <taxon>Glossata</taxon>
        <taxon>Ditrysia</taxon>
        <taxon>Noctuoidea</taxon>
        <taxon>Erebidae</taxon>
        <taxon>Arctiinae</taxon>
        <taxon>Arctia</taxon>
    </lineage>
</organism>
<evidence type="ECO:0000313" key="4">
    <source>
        <dbReference type="EMBL" id="CAB3249627.1"/>
    </source>
</evidence>
<accession>A0A8S0ZAP0</accession>
<feature type="domain" description="WAP" evidence="2">
    <location>
        <begin position="27"/>
        <end position="68"/>
    </location>
</feature>
<dbReference type="GO" id="GO:0005576">
    <property type="term" value="C:extracellular region"/>
    <property type="evidence" value="ECO:0007669"/>
    <property type="project" value="InterPro"/>
</dbReference>
<evidence type="ECO:0000256" key="1">
    <source>
        <dbReference type="SAM" id="SignalP"/>
    </source>
</evidence>
<feature type="chain" id="PRO_5036272927" description="WAP domain-containing protein" evidence="1">
    <location>
        <begin position="23"/>
        <end position="81"/>
    </location>
</feature>
<evidence type="ECO:0000313" key="3">
    <source>
        <dbReference type="EMBL" id="CAB3229610.1"/>
    </source>
</evidence>
<protein>
    <recommendedName>
        <fullName evidence="2">WAP domain-containing protein</fullName>
    </recommendedName>
</protein>
<dbReference type="Proteomes" id="UP000494256">
    <property type="component" value="Unassembled WGS sequence"/>
</dbReference>
<gene>
    <name evidence="4" type="ORF">APLA_LOCUS12144</name>
    <name evidence="3" type="ORF">APLA_LOCUS4199</name>
</gene>
<keyword evidence="1" id="KW-0732">Signal</keyword>
<dbReference type="Proteomes" id="UP000494106">
    <property type="component" value="Unassembled WGS sequence"/>
</dbReference>
<dbReference type="OrthoDB" id="8187079at2759"/>
<feature type="signal peptide" evidence="1">
    <location>
        <begin position="1"/>
        <end position="22"/>
    </location>
</feature>
<dbReference type="EMBL" id="CADEBC010000540">
    <property type="protein sequence ID" value="CAB3249627.1"/>
    <property type="molecule type" value="Genomic_DNA"/>
</dbReference>
<dbReference type="EMBL" id="CADEBD010000286">
    <property type="protein sequence ID" value="CAB3229610.1"/>
    <property type="molecule type" value="Genomic_DNA"/>
</dbReference>
<sequence length="81" mass="8955">MGFLNRLLYITVAVLILGLASGAAFNSGICPPKNKVYNDKPTCFSDADCQKYGKICCPNQYNTKSCTDRSPYFQKSFKKTG</sequence>
<dbReference type="InterPro" id="IPR008197">
    <property type="entry name" value="WAP_dom"/>
</dbReference>
<dbReference type="AlphaFoldDB" id="A0A8S0ZAP0"/>
<comment type="caution">
    <text evidence="3">The sequence shown here is derived from an EMBL/GenBank/DDBJ whole genome shotgun (WGS) entry which is preliminary data.</text>
</comment>
<evidence type="ECO:0000313" key="6">
    <source>
        <dbReference type="Proteomes" id="UP000494256"/>
    </source>
</evidence>
<proteinExistence type="predicted"/>
<evidence type="ECO:0000313" key="5">
    <source>
        <dbReference type="Proteomes" id="UP000494106"/>
    </source>
</evidence>